<dbReference type="SUPFAM" id="SSF111283">
    <property type="entry name" value="Putative modulator of DNA gyrase, PmbA/TldD"/>
    <property type="match status" value="1"/>
</dbReference>
<dbReference type="InterPro" id="IPR036059">
    <property type="entry name" value="TldD/PmbA_sf"/>
</dbReference>
<dbReference type="PANTHER" id="PTHR43421:SF1">
    <property type="entry name" value="METALLOPROTEASE PMBA"/>
    <property type="match status" value="1"/>
</dbReference>
<evidence type="ECO:0000313" key="3">
    <source>
        <dbReference type="EMBL" id="CEG12369.1"/>
    </source>
</evidence>
<name>A0A098EA14_9ZZZZ</name>
<dbReference type="GO" id="GO:0006508">
    <property type="term" value="P:proteolysis"/>
    <property type="evidence" value="ECO:0007669"/>
    <property type="project" value="InterPro"/>
</dbReference>
<dbReference type="EMBL" id="CCXY01000134">
    <property type="protein sequence ID" value="CEG12369.1"/>
    <property type="molecule type" value="Genomic_DNA"/>
</dbReference>
<feature type="domain" description="Metalloprotease TldD/E C-terminal" evidence="2">
    <location>
        <begin position="230"/>
        <end position="438"/>
    </location>
</feature>
<dbReference type="InterPro" id="IPR047657">
    <property type="entry name" value="PmbA"/>
</dbReference>
<dbReference type="InterPro" id="IPR045569">
    <property type="entry name" value="Metalloprtase-TldD/E_C"/>
</dbReference>
<proteinExistence type="predicted"/>
<gene>
    <name evidence="3" type="ORF">MSIBF_A2190010</name>
</gene>
<feature type="domain" description="Metalloprotease TldD/E N-terminal" evidence="1">
    <location>
        <begin position="37"/>
        <end position="97"/>
    </location>
</feature>
<dbReference type="Pfam" id="PF19289">
    <property type="entry name" value="PmbA_TldD_3rd"/>
    <property type="match status" value="1"/>
</dbReference>
<evidence type="ECO:0000259" key="1">
    <source>
        <dbReference type="Pfam" id="PF01523"/>
    </source>
</evidence>
<evidence type="ECO:0000259" key="2">
    <source>
        <dbReference type="Pfam" id="PF19289"/>
    </source>
</evidence>
<dbReference type="InterPro" id="IPR035068">
    <property type="entry name" value="TldD/PmbA_N"/>
</dbReference>
<organism evidence="3">
    <name type="scientific">groundwater metagenome</name>
    <dbReference type="NCBI Taxonomy" id="717931"/>
    <lineage>
        <taxon>unclassified sequences</taxon>
        <taxon>metagenomes</taxon>
        <taxon>ecological metagenomes</taxon>
    </lineage>
</organism>
<sequence length="440" mass="49037">MSDRMNNSMIKENETSFAFDDEKIEKIIKEGSKYGDCEIYVYRANSTTANLHKNTVSSVESAKEFNVGFRIFIDKKQGYVLSNKIDSDIVKRAVKIAKLSKAVDFYGLPDANKEKYKDVDRKILNFELDDVKDYLKIFDEKNTISEGAIDYGIASGKIVNSEGVECEEDNSFFGVSGLCISGNNTKDKSTAIDEKGERFLFDVGNFMENLKRKALESLNPGKIKKIPEIVIFNQQTFSELLALFVDNFDAKAVDKGESLLTGKLNEKAGNLNLTITDDPLMKKGVNFATFDGEGCKTKRNLLMEDGIVRNFTYDWTMAKKFNVEPTGNATRGGAGIPAIGFRNIIIDSENKVKEIFDEYKKAIYICSVSGMHTANALTTEFSVKVDRGFYVENGNMMPLKNFLLSGKFIDMEILGIDGNVENKGGIYVPNVACKGVKIVT</sequence>
<accession>A0A098EA14</accession>
<protein>
    <submittedName>
        <fullName evidence="3">Putative Peptidase U62 modulator of DNA gyrase</fullName>
    </submittedName>
</protein>
<dbReference type="GO" id="GO:0005829">
    <property type="term" value="C:cytosol"/>
    <property type="evidence" value="ECO:0007669"/>
    <property type="project" value="TreeGrafter"/>
</dbReference>
<dbReference type="Pfam" id="PF01523">
    <property type="entry name" value="PmbA_TldD_1st"/>
    <property type="match status" value="1"/>
</dbReference>
<reference evidence="3" key="1">
    <citation type="submission" date="2014-09" db="EMBL/GenBank/DDBJ databases">
        <authorList>
            <person name="Probst J Alexander"/>
        </authorList>
    </citation>
    <scope>NUCLEOTIDE SEQUENCE</scope>
</reference>
<dbReference type="GO" id="GO:0008237">
    <property type="term" value="F:metallopeptidase activity"/>
    <property type="evidence" value="ECO:0007669"/>
    <property type="project" value="InterPro"/>
</dbReference>
<dbReference type="Gene3D" id="3.30.2290.10">
    <property type="entry name" value="PmbA/TldD superfamily"/>
    <property type="match status" value="1"/>
</dbReference>
<dbReference type="InterPro" id="IPR002510">
    <property type="entry name" value="Metalloprtase-TldD/E_N"/>
</dbReference>
<dbReference type="PANTHER" id="PTHR43421">
    <property type="entry name" value="METALLOPROTEASE PMBA"/>
    <property type="match status" value="1"/>
</dbReference>
<dbReference type="AlphaFoldDB" id="A0A098EA14"/>